<dbReference type="AlphaFoldDB" id="A0A0G2ICN9"/>
<accession>A0A0G2ICN9</accession>
<dbReference type="OrthoDB" id="4188079at2759"/>
<name>A0A0G2ICN9_9EURO</name>
<proteinExistence type="predicted"/>
<protein>
    <submittedName>
        <fullName evidence="1">Uncharacterized protein</fullName>
    </submittedName>
</protein>
<evidence type="ECO:0000313" key="1">
    <source>
        <dbReference type="EMBL" id="KKZ68407.1"/>
    </source>
</evidence>
<dbReference type="Proteomes" id="UP000034164">
    <property type="component" value="Unassembled WGS sequence"/>
</dbReference>
<reference evidence="2" key="1">
    <citation type="journal article" date="2015" name="PLoS Genet.">
        <title>The dynamic genome and transcriptome of the human fungal pathogen Blastomyces and close relative Emmonsia.</title>
        <authorList>
            <person name="Munoz J.F."/>
            <person name="Gauthier G.M."/>
            <person name="Desjardins C.A."/>
            <person name="Gallo J.E."/>
            <person name="Holder J."/>
            <person name="Sullivan T.D."/>
            <person name="Marty A.J."/>
            <person name="Carmen J.C."/>
            <person name="Chen Z."/>
            <person name="Ding L."/>
            <person name="Gujja S."/>
            <person name="Magrini V."/>
            <person name="Misas E."/>
            <person name="Mitreva M."/>
            <person name="Priest M."/>
            <person name="Saif S."/>
            <person name="Whiston E.A."/>
            <person name="Young S."/>
            <person name="Zeng Q."/>
            <person name="Goldman W.E."/>
            <person name="Mardis E.R."/>
            <person name="Taylor J.W."/>
            <person name="McEwen J.G."/>
            <person name="Clay O.K."/>
            <person name="Klein B.S."/>
            <person name="Cuomo C.A."/>
        </authorList>
    </citation>
    <scope>NUCLEOTIDE SEQUENCE [LARGE SCALE GENOMIC DNA]</scope>
    <source>
        <strain evidence="2">UAMH 3008</strain>
    </source>
</reference>
<dbReference type="VEuPathDB" id="FungiDB:EMCG_00176"/>
<gene>
    <name evidence="1" type="ORF">EMCG_00176</name>
</gene>
<comment type="caution">
    <text evidence="1">The sequence shown here is derived from an EMBL/GenBank/DDBJ whole genome shotgun (WGS) entry which is preliminary data.</text>
</comment>
<dbReference type="EMBL" id="LCZI01000113">
    <property type="protein sequence ID" value="KKZ68407.1"/>
    <property type="molecule type" value="Genomic_DNA"/>
</dbReference>
<sequence length="102" mass="11678">MKCPIPAPRGPRVLSKGRPKLFWEASVPIHRKRAVYSAKKITYSAAKERKVNILNRLGYHDQQTLFFNQLNDNCDWIKIVVTHHLGLGARSVESCRVGEVEH</sequence>
<evidence type="ECO:0000313" key="2">
    <source>
        <dbReference type="Proteomes" id="UP000034164"/>
    </source>
</evidence>
<organism evidence="1 2">
    <name type="scientific">[Emmonsia] crescens</name>
    <dbReference type="NCBI Taxonomy" id="73230"/>
    <lineage>
        <taxon>Eukaryota</taxon>
        <taxon>Fungi</taxon>
        <taxon>Dikarya</taxon>
        <taxon>Ascomycota</taxon>
        <taxon>Pezizomycotina</taxon>
        <taxon>Eurotiomycetes</taxon>
        <taxon>Eurotiomycetidae</taxon>
        <taxon>Onygenales</taxon>
        <taxon>Ajellomycetaceae</taxon>
        <taxon>Emergomyces</taxon>
    </lineage>
</organism>